<dbReference type="AlphaFoldDB" id="E6QWA1"/>
<keyword evidence="1" id="KW-0812">Transmembrane</keyword>
<accession>E6QWA1</accession>
<evidence type="ECO:0000256" key="1">
    <source>
        <dbReference type="SAM" id="Phobius"/>
    </source>
</evidence>
<evidence type="ECO:0000313" key="2">
    <source>
        <dbReference type="EMBL" id="CBI11524.1"/>
    </source>
</evidence>
<name>E6QWA1_9ZZZZ</name>
<protein>
    <submittedName>
        <fullName evidence="2">Uncharacterized protein</fullName>
    </submittedName>
</protein>
<feature type="transmembrane region" description="Helical" evidence="1">
    <location>
        <begin position="14"/>
        <end position="39"/>
    </location>
</feature>
<comment type="caution">
    <text evidence="2">The sequence shown here is derived from an EMBL/GenBank/DDBJ whole genome shotgun (WGS) entry which is preliminary data.</text>
</comment>
<keyword evidence="1" id="KW-1133">Transmembrane helix</keyword>
<proteinExistence type="predicted"/>
<sequence>MNLLMDSETRVDQWLAIVMYGTLVFLAVLAVGLVADVIVRKAVDAARGKLKGDKQ</sequence>
<gene>
    <name evidence="2" type="ORF">CARN7_2356</name>
</gene>
<keyword evidence="1" id="KW-0472">Membrane</keyword>
<organism evidence="2">
    <name type="scientific">mine drainage metagenome</name>
    <dbReference type="NCBI Taxonomy" id="410659"/>
    <lineage>
        <taxon>unclassified sequences</taxon>
        <taxon>metagenomes</taxon>
        <taxon>ecological metagenomes</taxon>
    </lineage>
</organism>
<dbReference type="EMBL" id="CABR01000149">
    <property type="protein sequence ID" value="CBI11524.1"/>
    <property type="molecule type" value="Genomic_DNA"/>
</dbReference>
<reference evidence="2" key="1">
    <citation type="submission" date="2009-10" db="EMBL/GenBank/DDBJ databases">
        <title>Diversity of trophic interactions inside an arsenic-rich microbial ecosystem.</title>
        <authorList>
            <person name="Bertin P.N."/>
            <person name="Heinrich-Salmeron A."/>
            <person name="Pelletier E."/>
            <person name="Goulhen-Chollet F."/>
            <person name="Arsene-Ploetze F."/>
            <person name="Gallien S."/>
            <person name="Calteau A."/>
            <person name="Vallenet D."/>
            <person name="Casiot C."/>
            <person name="Chane-Woon-Ming B."/>
            <person name="Giloteaux L."/>
            <person name="Barakat M."/>
            <person name="Bonnefoy V."/>
            <person name="Bruneel O."/>
            <person name="Chandler M."/>
            <person name="Cleiss J."/>
            <person name="Duran R."/>
            <person name="Elbaz-Poulichet F."/>
            <person name="Fonknechten N."/>
            <person name="Lauga B."/>
            <person name="Mornico D."/>
            <person name="Ortet P."/>
            <person name="Schaeffer C."/>
            <person name="Siguier P."/>
            <person name="Alexander Thil Smith A."/>
            <person name="Van Dorsselaer A."/>
            <person name="Weissenbach J."/>
            <person name="Medigue C."/>
            <person name="Le Paslier D."/>
        </authorList>
    </citation>
    <scope>NUCLEOTIDE SEQUENCE</scope>
</reference>